<keyword evidence="9 17" id="KW-0067">ATP-binding</keyword>
<feature type="transmembrane region" description="Helical" evidence="19">
    <location>
        <begin position="104"/>
        <end position="128"/>
    </location>
</feature>
<evidence type="ECO:0000313" key="20">
    <source>
        <dbReference type="EMBL" id="TDQ41734.1"/>
    </source>
</evidence>
<feature type="binding site" evidence="17">
    <location>
        <begin position="102"/>
        <end position="103"/>
    </location>
    <ligand>
        <name>ATP</name>
        <dbReference type="ChEBI" id="CHEBI:30616"/>
    </ligand>
</feature>
<evidence type="ECO:0000256" key="1">
    <source>
        <dbReference type="ARBA" id="ARBA00004651"/>
    </source>
</evidence>
<comment type="cofactor">
    <cofactor evidence="18">
        <name>Mg(2+)</name>
        <dbReference type="ChEBI" id="CHEBI:18420"/>
    </cofactor>
    <text evidence="18">Mn(2+), Zn(2+), Cd(2+) and Co(2+) support activity to lesser extents.</text>
</comment>
<evidence type="ECO:0000256" key="16">
    <source>
        <dbReference type="PIRSR" id="PIRSR600829-2"/>
    </source>
</evidence>
<comment type="subcellular location">
    <subcellularLocation>
        <location evidence="1">Cell membrane</location>
        <topology evidence="1">Multi-pass membrane protein</topology>
    </subcellularLocation>
</comment>
<feature type="binding site" evidence="17">
    <location>
        <position position="17"/>
    </location>
    <ligand>
        <name>ATP</name>
        <dbReference type="ChEBI" id="CHEBI:30616"/>
    </ligand>
</feature>
<keyword evidence="6 19" id="KW-0812">Transmembrane</keyword>
<dbReference type="InterPro" id="IPR033717">
    <property type="entry name" value="UDPK"/>
</dbReference>
<feature type="binding site" evidence="17">
    <location>
        <position position="84"/>
    </location>
    <ligand>
        <name>ATP</name>
        <dbReference type="ChEBI" id="CHEBI:30616"/>
    </ligand>
</feature>
<organism evidence="20 21">
    <name type="scientific">Aureibacillus halotolerans</name>
    <dbReference type="NCBI Taxonomy" id="1508390"/>
    <lineage>
        <taxon>Bacteria</taxon>
        <taxon>Bacillati</taxon>
        <taxon>Bacillota</taxon>
        <taxon>Bacilli</taxon>
        <taxon>Bacillales</taxon>
        <taxon>Bacillaceae</taxon>
        <taxon>Aureibacillus</taxon>
    </lineage>
</organism>
<dbReference type="Gene3D" id="1.10.287.3610">
    <property type="match status" value="1"/>
</dbReference>
<dbReference type="Proteomes" id="UP000295632">
    <property type="component" value="Unassembled WGS sequence"/>
</dbReference>
<feature type="transmembrane region" description="Helical" evidence="19">
    <location>
        <begin position="64"/>
        <end position="83"/>
    </location>
</feature>
<keyword evidence="8 20" id="KW-0418">Kinase</keyword>
<keyword evidence="21" id="KW-1185">Reference proteome</keyword>
<keyword evidence="12 19" id="KW-0472">Membrane</keyword>
<feature type="binding site" evidence="16">
    <location>
        <position position="77"/>
    </location>
    <ligand>
        <name>substrate</name>
    </ligand>
</feature>
<dbReference type="AlphaFoldDB" id="A0A4R6UF51"/>
<evidence type="ECO:0000256" key="11">
    <source>
        <dbReference type="ARBA" id="ARBA00023098"/>
    </source>
</evidence>
<protein>
    <submittedName>
        <fullName evidence="20">Undecaprenol kinase</fullName>
    </submittedName>
</protein>
<keyword evidence="5" id="KW-0808">Transferase</keyword>
<keyword evidence="10 19" id="KW-1133">Transmembrane helix</keyword>
<reference evidence="20 21" key="1">
    <citation type="submission" date="2019-03" db="EMBL/GenBank/DDBJ databases">
        <title>Genomic Encyclopedia of Type Strains, Phase IV (KMG-IV): sequencing the most valuable type-strain genomes for metagenomic binning, comparative biology and taxonomic classification.</title>
        <authorList>
            <person name="Goeker M."/>
        </authorList>
    </citation>
    <scope>NUCLEOTIDE SEQUENCE [LARGE SCALE GENOMIC DNA]</scope>
    <source>
        <strain evidence="20 21">DSM 28697</strain>
    </source>
</reference>
<dbReference type="InterPro" id="IPR000829">
    <property type="entry name" value="DAGK"/>
</dbReference>
<evidence type="ECO:0000256" key="9">
    <source>
        <dbReference type="ARBA" id="ARBA00022840"/>
    </source>
</evidence>
<dbReference type="CDD" id="cd14265">
    <property type="entry name" value="UDPK_IM_like"/>
    <property type="match status" value="1"/>
</dbReference>
<sequence length="135" mass="15405">MNTGSKGRTSKPWSWRRWFKSFFYAGRGISHALHTEMNLRFHFIAILLVSMLGIYFQITKTEWLVLILMMTIVCTLEMVNAAIERTVDLITEERTMLAQQAKDLAAGAVFLSAVASIIIGIVIFLPYVKVFVEMQ</sequence>
<evidence type="ECO:0000256" key="18">
    <source>
        <dbReference type="PIRSR" id="PIRSR600829-4"/>
    </source>
</evidence>
<keyword evidence="11" id="KW-0443">Lipid metabolism</keyword>
<dbReference type="InterPro" id="IPR036945">
    <property type="entry name" value="DAGK_sf"/>
</dbReference>
<dbReference type="GO" id="GO:0046872">
    <property type="term" value="F:metal ion binding"/>
    <property type="evidence" value="ECO:0007669"/>
    <property type="project" value="UniProtKB-KW"/>
</dbReference>
<evidence type="ECO:0000256" key="5">
    <source>
        <dbReference type="ARBA" id="ARBA00022679"/>
    </source>
</evidence>
<dbReference type="EMBL" id="SNYJ01000003">
    <property type="protein sequence ID" value="TDQ41734.1"/>
    <property type="molecule type" value="Genomic_DNA"/>
</dbReference>
<evidence type="ECO:0000256" key="12">
    <source>
        <dbReference type="ARBA" id="ARBA00023136"/>
    </source>
</evidence>
<feature type="binding site" evidence="17">
    <location>
        <position position="24"/>
    </location>
    <ligand>
        <name>ATP</name>
        <dbReference type="ChEBI" id="CHEBI:30616"/>
    </ligand>
</feature>
<keyword evidence="3" id="KW-1003">Cell membrane</keyword>
<evidence type="ECO:0000256" key="15">
    <source>
        <dbReference type="PIRSR" id="PIRSR600829-1"/>
    </source>
</evidence>
<comment type="caution">
    <text evidence="20">The sequence shown here is derived from an EMBL/GenBank/DDBJ whole genome shotgun (WGS) entry which is preliminary data.</text>
</comment>
<accession>A0A4R6UF51</accession>
<evidence type="ECO:0000256" key="3">
    <source>
        <dbReference type="ARBA" id="ARBA00022475"/>
    </source>
</evidence>
<evidence type="ECO:0000256" key="10">
    <source>
        <dbReference type="ARBA" id="ARBA00022989"/>
    </source>
</evidence>
<keyword evidence="4" id="KW-0444">Lipid biosynthesis</keyword>
<dbReference type="GO" id="GO:0005886">
    <property type="term" value="C:plasma membrane"/>
    <property type="evidence" value="ECO:0007669"/>
    <property type="project" value="UniProtKB-SubCell"/>
</dbReference>
<evidence type="ECO:0000256" key="4">
    <source>
        <dbReference type="ARBA" id="ARBA00022516"/>
    </source>
</evidence>
<dbReference type="GO" id="GO:0008654">
    <property type="term" value="P:phospholipid biosynthetic process"/>
    <property type="evidence" value="ECO:0007669"/>
    <property type="project" value="UniProtKB-KW"/>
</dbReference>
<evidence type="ECO:0000256" key="7">
    <source>
        <dbReference type="ARBA" id="ARBA00022741"/>
    </source>
</evidence>
<comment type="similarity">
    <text evidence="2">Belongs to the bacterial diacylglycerol kinase family.</text>
</comment>
<feature type="binding site" evidence="18">
    <location>
        <position position="36"/>
    </location>
    <ligand>
        <name>a divalent metal cation</name>
        <dbReference type="ChEBI" id="CHEBI:60240"/>
    </ligand>
</feature>
<keyword evidence="18" id="KW-0479">Metal-binding</keyword>
<dbReference type="PANTHER" id="PTHR34299:SF1">
    <property type="entry name" value="DIACYLGLYCEROL KINASE"/>
    <property type="match status" value="1"/>
</dbReference>
<name>A0A4R6UF51_9BACI</name>
<dbReference type="GO" id="GO:0016301">
    <property type="term" value="F:kinase activity"/>
    <property type="evidence" value="ECO:0007669"/>
    <property type="project" value="UniProtKB-KW"/>
</dbReference>
<feature type="binding site" evidence="16">
    <location>
        <position position="17"/>
    </location>
    <ligand>
        <name>substrate</name>
    </ligand>
</feature>
<evidence type="ECO:0000256" key="6">
    <source>
        <dbReference type="ARBA" id="ARBA00022692"/>
    </source>
</evidence>
<dbReference type="GO" id="GO:0005524">
    <property type="term" value="F:ATP binding"/>
    <property type="evidence" value="ECO:0007669"/>
    <property type="project" value="UniProtKB-KW"/>
</dbReference>
<evidence type="ECO:0000256" key="2">
    <source>
        <dbReference type="ARBA" id="ARBA00005967"/>
    </source>
</evidence>
<evidence type="ECO:0000256" key="17">
    <source>
        <dbReference type="PIRSR" id="PIRSR600829-3"/>
    </source>
</evidence>
<gene>
    <name evidence="20" type="ORF">EV213_103320</name>
</gene>
<feature type="binding site" evidence="18">
    <location>
        <position position="84"/>
    </location>
    <ligand>
        <name>a divalent metal cation</name>
        <dbReference type="ChEBI" id="CHEBI:60240"/>
    </ligand>
</feature>
<evidence type="ECO:0000256" key="14">
    <source>
        <dbReference type="ARBA" id="ARBA00023264"/>
    </source>
</evidence>
<keyword evidence="18" id="KW-0460">Magnesium</keyword>
<feature type="active site" description="Proton acceptor" evidence="15">
    <location>
        <position position="77"/>
    </location>
</feature>
<evidence type="ECO:0000256" key="13">
    <source>
        <dbReference type="ARBA" id="ARBA00023209"/>
    </source>
</evidence>
<feature type="binding site" evidence="17">
    <location>
        <position position="36"/>
    </location>
    <ligand>
        <name>ATP</name>
        <dbReference type="ChEBI" id="CHEBI:30616"/>
    </ligand>
</feature>
<keyword evidence="7 17" id="KW-0547">Nucleotide-binding</keyword>
<proteinExistence type="inferred from homology"/>
<evidence type="ECO:0000256" key="19">
    <source>
        <dbReference type="SAM" id="Phobius"/>
    </source>
</evidence>
<dbReference type="RefSeq" id="WP_243739996.1">
    <property type="nucleotide sequence ID" value="NZ_SNYJ01000003.1"/>
</dbReference>
<evidence type="ECO:0000313" key="21">
    <source>
        <dbReference type="Proteomes" id="UP000295632"/>
    </source>
</evidence>
<dbReference type="PANTHER" id="PTHR34299">
    <property type="entry name" value="DIACYLGLYCEROL KINASE"/>
    <property type="match status" value="1"/>
</dbReference>
<feature type="transmembrane region" description="Helical" evidence="19">
    <location>
        <begin position="39"/>
        <end position="58"/>
    </location>
</feature>
<keyword evidence="14" id="KW-1208">Phospholipid metabolism</keyword>
<keyword evidence="13" id="KW-0594">Phospholipid biosynthesis</keyword>
<evidence type="ECO:0000256" key="8">
    <source>
        <dbReference type="ARBA" id="ARBA00022777"/>
    </source>
</evidence>
<dbReference type="Pfam" id="PF01219">
    <property type="entry name" value="DAGK_prokar"/>
    <property type="match status" value="1"/>
</dbReference>